<feature type="compositionally biased region" description="Polar residues" evidence="6">
    <location>
        <begin position="92"/>
        <end position="101"/>
    </location>
</feature>
<sequence>PAPYGKACAGCVRAKCKCFQRYDTSECERCHRLGKTCEPSATTRKRKADAVEAHAHAWPQASPPPPPDQSRLEEKLDDLVSLLRSQAAARTPRTSQPQPRAQYQPDLDRISAAPGTSSTDSPISSSSSSSAAAAATASTTATTACDPDLVIDMNPSVIHLLRPAETATSSSASASIILKDVAAHSVPLATADVNLATFRQAFVSTFPMVHIPHGVSAAELWAQRPFLWLVIMALTTKKVSLQFAMEETIWKVISKRIVAEQHASLDLLLGVVCFASWSHYFKQDKPFMTMLSQVSVSLAFELGLQKDVPGAGARQTGARRPTQLHFQAPCSSSSSPQKPHQVRTLEERRAILAVFHLTSSTWTAYRKTEPLRWTPYLDACLAVLSEGQETNMDILLAMQIKCQIITNSLTCLARSEAFHHQDERAGVPSTGLITAMLGRLNDLRQSLPPATLAERTAEFYLCSTETTILESFLSQPHSHQTDYTGTTHFRRLQDLQSILASAERWLALLLEMPLPYWPGVTVDIFSQFLHSLVVLLRLATHDEPGWDRDEVHRRADVLDILDR</sequence>
<feature type="non-terminal residue" evidence="7">
    <location>
        <position position="563"/>
    </location>
</feature>
<dbReference type="GO" id="GO:0000981">
    <property type="term" value="F:DNA-binding transcription factor activity, RNA polymerase II-specific"/>
    <property type="evidence" value="ECO:0007669"/>
    <property type="project" value="InterPro"/>
</dbReference>
<keyword evidence="3" id="KW-0238">DNA-binding</keyword>
<accession>A0A9P4XYC9</accession>
<dbReference type="PANTHER" id="PTHR31845">
    <property type="entry name" value="FINGER DOMAIN PROTEIN, PUTATIVE-RELATED"/>
    <property type="match status" value="1"/>
</dbReference>
<comment type="caution">
    <text evidence="7">The sequence shown here is derived from an EMBL/GenBank/DDBJ whole genome shotgun (WGS) entry which is preliminary data.</text>
</comment>
<keyword evidence="5" id="KW-0539">Nucleus</keyword>
<evidence type="ECO:0008006" key="9">
    <source>
        <dbReference type="Google" id="ProtNLM"/>
    </source>
</evidence>
<dbReference type="Gene3D" id="4.10.240.10">
    <property type="entry name" value="Zn(2)-C6 fungal-type DNA-binding domain"/>
    <property type="match status" value="1"/>
</dbReference>
<dbReference type="OrthoDB" id="1600564at2759"/>
<dbReference type="GO" id="GO:0000976">
    <property type="term" value="F:transcription cis-regulatory region binding"/>
    <property type="evidence" value="ECO:0007669"/>
    <property type="project" value="TreeGrafter"/>
</dbReference>
<dbReference type="GO" id="GO:0005634">
    <property type="term" value="C:nucleus"/>
    <property type="evidence" value="ECO:0007669"/>
    <property type="project" value="UniProtKB-SubCell"/>
</dbReference>
<evidence type="ECO:0000256" key="3">
    <source>
        <dbReference type="ARBA" id="ARBA00023125"/>
    </source>
</evidence>
<feature type="region of interest" description="Disordered" evidence="6">
    <location>
        <begin position="86"/>
        <end position="128"/>
    </location>
</feature>
<protein>
    <recommendedName>
        <fullName evidence="9">Zn(2)-C6 fungal-type domain-containing protein</fullName>
    </recommendedName>
</protein>
<evidence type="ECO:0000256" key="2">
    <source>
        <dbReference type="ARBA" id="ARBA00023015"/>
    </source>
</evidence>
<evidence type="ECO:0000256" key="6">
    <source>
        <dbReference type="SAM" id="MobiDB-lite"/>
    </source>
</evidence>
<dbReference type="RefSeq" id="XP_040774026.1">
    <property type="nucleotide sequence ID" value="XM_040916057.1"/>
</dbReference>
<keyword evidence="8" id="KW-1185">Reference proteome</keyword>
<gene>
    <name evidence="7" type="ORF">M406DRAFT_237333</name>
</gene>
<dbReference type="PANTHER" id="PTHR31845:SF32">
    <property type="entry name" value="MISCELLANEOUS ZN(II)2CYS6 TRANSCRIPTION FACTOR (EUROFUNG)-RELATED"/>
    <property type="match status" value="1"/>
</dbReference>
<proteinExistence type="predicted"/>
<feature type="non-terminal residue" evidence="7">
    <location>
        <position position="1"/>
    </location>
</feature>
<organism evidence="7 8">
    <name type="scientific">Cryphonectria parasitica (strain ATCC 38755 / EP155)</name>
    <dbReference type="NCBI Taxonomy" id="660469"/>
    <lineage>
        <taxon>Eukaryota</taxon>
        <taxon>Fungi</taxon>
        <taxon>Dikarya</taxon>
        <taxon>Ascomycota</taxon>
        <taxon>Pezizomycotina</taxon>
        <taxon>Sordariomycetes</taxon>
        <taxon>Sordariomycetidae</taxon>
        <taxon>Diaporthales</taxon>
        <taxon>Cryphonectriaceae</taxon>
        <taxon>Cryphonectria-Endothia species complex</taxon>
        <taxon>Cryphonectria</taxon>
    </lineage>
</organism>
<keyword evidence="4" id="KW-0804">Transcription</keyword>
<dbReference type="GO" id="GO:0008270">
    <property type="term" value="F:zinc ion binding"/>
    <property type="evidence" value="ECO:0007669"/>
    <property type="project" value="InterPro"/>
</dbReference>
<dbReference type="Proteomes" id="UP000803844">
    <property type="component" value="Unassembled WGS sequence"/>
</dbReference>
<keyword evidence="2" id="KW-0805">Transcription regulation</keyword>
<evidence type="ECO:0000313" key="8">
    <source>
        <dbReference type="Proteomes" id="UP000803844"/>
    </source>
</evidence>
<feature type="region of interest" description="Disordered" evidence="6">
    <location>
        <begin position="39"/>
        <end position="72"/>
    </location>
</feature>
<reference evidence="7" key="1">
    <citation type="journal article" date="2020" name="Phytopathology">
        <title>Genome sequence of the chestnut blight fungus Cryphonectria parasitica EP155: A fundamental resource for an archetypical invasive plant pathogen.</title>
        <authorList>
            <person name="Crouch J.A."/>
            <person name="Dawe A."/>
            <person name="Aerts A."/>
            <person name="Barry K."/>
            <person name="Churchill A.C.L."/>
            <person name="Grimwood J."/>
            <person name="Hillman B."/>
            <person name="Milgroom M.G."/>
            <person name="Pangilinan J."/>
            <person name="Smith M."/>
            <person name="Salamov A."/>
            <person name="Schmutz J."/>
            <person name="Yadav J."/>
            <person name="Grigoriev I.V."/>
            <person name="Nuss D."/>
        </authorList>
    </citation>
    <scope>NUCLEOTIDE SEQUENCE</scope>
    <source>
        <strain evidence="7">EP155</strain>
    </source>
</reference>
<dbReference type="GeneID" id="63833186"/>
<evidence type="ECO:0000313" key="7">
    <source>
        <dbReference type="EMBL" id="KAF3763047.1"/>
    </source>
</evidence>
<dbReference type="InterPro" id="IPR051089">
    <property type="entry name" value="prtT"/>
</dbReference>
<dbReference type="AlphaFoldDB" id="A0A9P4XYC9"/>
<name>A0A9P4XYC9_CRYP1</name>
<feature type="compositionally biased region" description="Low complexity" evidence="6">
    <location>
        <begin position="116"/>
        <end position="128"/>
    </location>
</feature>
<evidence type="ECO:0000256" key="1">
    <source>
        <dbReference type="ARBA" id="ARBA00004123"/>
    </source>
</evidence>
<dbReference type="InterPro" id="IPR036864">
    <property type="entry name" value="Zn2-C6_fun-type_DNA-bd_sf"/>
</dbReference>
<evidence type="ECO:0000256" key="5">
    <source>
        <dbReference type="ARBA" id="ARBA00023242"/>
    </source>
</evidence>
<dbReference type="EMBL" id="MU032349">
    <property type="protein sequence ID" value="KAF3763047.1"/>
    <property type="molecule type" value="Genomic_DNA"/>
</dbReference>
<comment type="subcellular location">
    <subcellularLocation>
        <location evidence="1">Nucleus</location>
    </subcellularLocation>
</comment>
<evidence type="ECO:0000256" key="4">
    <source>
        <dbReference type="ARBA" id="ARBA00023163"/>
    </source>
</evidence>